<comment type="caution">
    <text evidence="2">The sequence shown here is derived from an EMBL/GenBank/DDBJ whole genome shotgun (WGS) entry which is preliminary data.</text>
</comment>
<feature type="region of interest" description="Disordered" evidence="1">
    <location>
        <begin position="340"/>
        <end position="465"/>
    </location>
</feature>
<proteinExistence type="predicted"/>
<accession>A0A835YWS1</accession>
<organism evidence="2 3">
    <name type="scientific">Tribonema minus</name>
    <dbReference type="NCBI Taxonomy" id="303371"/>
    <lineage>
        <taxon>Eukaryota</taxon>
        <taxon>Sar</taxon>
        <taxon>Stramenopiles</taxon>
        <taxon>Ochrophyta</taxon>
        <taxon>PX clade</taxon>
        <taxon>Xanthophyceae</taxon>
        <taxon>Tribonematales</taxon>
        <taxon>Tribonemataceae</taxon>
        <taxon>Tribonema</taxon>
    </lineage>
</organism>
<gene>
    <name evidence="2" type="ORF">JKP88DRAFT_245808</name>
</gene>
<name>A0A835YWS1_9STRA</name>
<feature type="compositionally biased region" description="Basic and acidic residues" evidence="1">
    <location>
        <begin position="456"/>
        <end position="465"/>
    </location>
</feature>
<evidence type="ECO:0000256" key="1">
    <source>
        <dbReference type="SAM" id="MobiDB-lite"/>
    </source>
</evidence>
<evidence type="ECO:0000313" key="3">
    <source>
        <dbReference type="Proteomes" id="UP000664859"/>
    </source>
</evidence>
<evidence type="ECO:0000313" key="2">
    <source>
        <dbReference type="EMBL" id="KAG5182128.1"/>
    </source>
</evidence>
<dbReference type="EMBL" id="JAFCMP010000268">
    <property type="protein sequence ID" value="KAG5182128.1"/>
    <property type="molecule type" value="Genomic_DNA"/>
</dbReference>
<feature type="compositionally biased region" description="Basic and acidic residues" evidence="1">
    <location>
        <begin position="426"/>
        <end position="439"/>
    </location>
</feature>
<reference evidence="2" key="1">
    <citation type="submission" date="2021-02" db="EMBL/GenBank/DDBJ databases">
        <title>First Annotated Genome of the Yellow-green Alga Tribonema minus.</title>
        <authorList>
            <person name="Mahan K.M."/>
        </authorList>
    </citation>
    <scope>NUCLEOTIDE SEQUENCE</scope>
    <source>
        <strain evidence="2">UTEX B ZZ1240</strain>
    </source>
</reference>
<keyword evidence="3" id="KW-1185">Reference proteome</keyword>
<feature type="compositionally biased region" description="Acidic residues" evidence="1">
    <location>
        <begin position="394"/>
        <end position="425"/>
    </location>
</feature>
<sequence length="465" mass="51107">MFGHAPELPINQILGVPEPAATEQQREQQLALQWAFEAARLKGEAVHEAAEAANAQLRDPQAYNVGDLVWVACKPDTSLELAPKLQAPFEGPHQVVRVPGSACVEIKHSDTVGSTSIDACQREGWLDRSLRIDMDTVLGEAQTRAFIKGFATISALVFDSLERDRTAEAATPGGQAQDGMSTAAGTGYQHGAPEKASAQAPKKKIKLRYSGKDAVDEHKEVLRAAIRRAKAREELRHDTELYAVELTQRFERERSALQRGIAACLEMLRKYDELRSGASPDLIAYLTTLEAAQHERLEEFRRVAQGAHGVAGALRGPRPQVLRDRKLLQVLQDAEAHVLKSASEQRRQSLEAQKQRQAAHMQQLQQQQQQGTEGGAAQPPQQHGPRPQAHELPESESDLEDETVEEEEEDEEDRGEDGEKWEEESEGGKGKEWEDKGETQAKASAAADAMGPLSRDSADAGSEPR</sequence>
<dbReference type="AlphaFoldDB" id="A0A835YWS1"/>
<dbReference type="Proteomes" id="UP000664859">
    <property type="component" value="Unassembled WGS sequence"/>
</dbReference>
<feature type="compositionally biased region" description="Basic and acidic residues" evidence="1">
    <location>
        <begin position="340"/>
        <end position="349"/>
    </location>
</feature>
<feature type="compositionally biased region" description="Low complexity" evidence="1">
    <location>
        <begin position="355"/>
        <end position="381"/>
    </location>
</feature>
<feature type="region of interest" description="Disordered" evidence="1">
    <location>
        <begin position="167"/>
        <end position="203"/>
    </location>
</feature>
<protein>
    <submittedName>
        <fullName evidence="2">Uncharacterized protein</fullName>
    </submittedName>
</protein>